<dbReference type="eggNOG" id="KOG0039">
    <property type="taxonomic scope" value="Eukaryota"/>
</dbReference>
<dbReference type="PROSITE" id="PS50836">
    <property type="entry name" value="DOMON"/>
    <property type="match status" value="1"/>
</dbReference>
<dbReference type="Pfam" id="PF03351">
    <property type="entry name" value="DOMON"/>
    <property type="match status" value="1"/>
</dbReference>
<evidence type="ECO:0000259" key="7">
    <source>
        <dbReference type="PROSITE" id="PS50836"/>
    </source>
</evidence>
<dbReference type="InterPro" id="IPR039261">
    <property type="entry name" value="FNR_nucleotide-bd"/>
</dbReference>
<dbReference type="InterPro" id="IPR045266">
    <property type="entry name" value="DOH_DOMON"/>
</dbReference>
<dbReference type="InterPro" id="IPR050369">
    <property type="entry name" value="RBOH/FRE"/>
</dbReference>
<dbReference type="Pfam" id="PF01794">
    <property type="entry name" value="Ferric_reduct"/>
    <property type="match status" value="1"/>
</dbReference>
<gene>
    <name evidence="8" type="ORF">NAEGRDRAFT_54208</name>
</gene>
<evidence type="ECO:0000256" key="4">
    <source>
        <dbReference type="ARBA" id="ARBA00023002"/>
    </source>
</evidence>
<dbReference type="Pfam" id="PF08030">
    <property type="entry name" value="NAD_binding_6"/>
    <property type="match status" value="1"/>
</dbReference>
<dbReference type="InParanoid" id="D2W2K5"/>
<feature type="transmembrane region" description="Helical" evidence="6">
    <location>
        <begin position="512"/>
        <end position="531"/>
    </location>
</feature>
<name>D2W2K5_NAEGR</name>
<dbReference type="GO" id="GO:0005886">
    <property type="term" value="C:plasma membrane"/>
    <property type="evidence" value="ECO:0007669"/>
    <property type="project" value="TreeGrafter"/>
</dbReference>
<dbReference type="SFLD" id="SFLDG01168">
    <property type="entry name" value="Ferric_reductase_subgroup_(FRE"/>
    <property type="match status" value="1"/>
</dbReference>
<dbReference type="FunCoup" id="D2W2K5">
    <property type="interactions" value="177"/>
</dbReference>
<reference evidence="8 9" key="1">
    <citation type="journal article" date="2010" name="Cell">
        <title>The genome of Naegleria gruberi illuminates early eukaryotic versatility.</title>
        <authorList>
            <person name="Fritz-Laylin L.K."/>
            <person name="Prochnik S.E."/>
            <person name="Ginger M.L."/>
            <person name="Dacks J.B."/>
            <person name="Carpenter M.L."/>
            <person name="Field M.C."/>
            <person name="Kuo A."/>
            <person name="Paredez A."/>
            <person name="Chapman J."/>
            <person name="Pham J."/>
            <person name="Shu S."/>
            <person name="Neupane R."/>
            <person name="Cipriano M."/>
            <person name="Mancuso J."/>
            <person name="Tu H."/>
            <person name="Salamov A."/>
            <person name="Lindquist E."/>
            <person name="Shapiro H."/>
            <person name="Lucas S."/>
            <person name="Grigoriev I.V."/>
            <person name="Cande W.Z."/>
            <person name="Fulton C."/>
            <person name="Rokhsar D.S."/>
            <person name="Dawson S.C."/>
        </authorList>
    </citation>
    <scope>NUCLEOTIDE SEQUENCE [LARGE SCALE GENOMIC DNA]</scope>
    <source>
        <strain evidence="8 9">NEG-M</strain>
    </source>
</reference>
<feature type="transmembrane region" description="Helical" evidence="6">
    <location>
        <begin position="338"/>
        <end position="358"/>
    </location>
</feature>
<evidence type="ECO:0000256" key="1">
    <source>
        <dbReference type="ARBA" id="ARBA00004141"/>
    </source>
</evidence>
<keyword evidence="4" id="KW-0560">Oxidoreductase</keyword>
<dbReference type="SMART" id="SM00664">
    <property type="entry name" value="DoH"/>
    <property type="match status" value="1"/>
</dbReference>
<dbReference type="KEGG" id="ngr:NAEGRDRAFT_54208"/>
<protein>
    <submittedName>
        <fullName evidence="8">Predicted protein</fullName>
    </submittedName>
</protein>
<dbReference type="SFLD" id="SFLDS00052">
    <property type="entry name" value="Ferric_Reductase_Domain"/>
    <property type="match status" value="1"/>
</dbReference>
<evidence type="ECO:0000256" key="5">
    <source>
        <dbReference type="ARBA" id="ARBA00023136"/>
    </source>
</evidence>
<dbReference type="PANTHER" id="PTHR11972">
    <property type="entry name" value="NADPH OXIDASE"/>
    <property type="match status" value="1"/>
</dbReference>
<dbReference type="InterPro" id="IPR013112">
    <property type="entry name" value="FAD-bd_8"/>
</dbReference>
<evidence type="ECO:0000256" key="2">
    <source>
        <dbReference type="ARBA" id="ARBA00022692"/>
    </source>
</evidence>
<keyword evidence="2 6" id="KW-0812">Transmembrane</keyword>
<accession>D2W2K5</accession>
<dbReference type="VEuPathDB" id="AmoebaDB:NAEGRDRAFT_54208"/>
<keyword evidence="5 6" id="KW-0472">Membrane</keyword>
<evidence type="ECO:0000256" key="6">
    <source>
        <dbReference type="SAM" id="Phobius"/>
    </source>
</evidence>
<dbReference type="InterPro" id="IPR013121">
    <property type="entry name" value="Fe_red_NAD-bd_6"/>
</dbReference>
<dbReference type="STRING" id="5762.D2W2K5"/>
<dbReference type="RefSeq" id="XP_002669473.1">
    <property type="nucleotide sequence ID" value="XM_002669427.1"/>
</dbReference>
<dbReference type="AlphaFoldDB" id="D2W2K5"/>
<dbReference type="GeneID" id="8861007"/>
<dbReference type="OMA" id="GKNGWVF"/>
<dbReference type="InterPro" id="IPR013130">
    <property type="entry name" value="Fe3_Rdtase_TM_dom"/>
</dbReference>
<evidence type="ECO:0000313" key="8">
    <source>
        <dbReference type="EMBL" id="EFC36729.1"/>
    </source>
</evidence>
<dbReference type="InterPro" id="IPR005018">
    <property type="entry name" value="DOMON_domain"/>
</dbReference>
<keyword evidence="9" id="KW-1185">Reference proteome</keyword>
<dbReference type="Gene3D" id="3.40.50.80">
    <property type="entry name" value="Nucleotide-binding domain of ferredoxin-NADP reductase (FNR) module"/>
    <property type="match status" value="1"/>
</dbReference>
<dbReference type="GO" id="GO:0016491">
    <property type="term" value="F:oxidoreductase activity"/>
    <property type="evidence" value="ECO:0007669"/>
    <property type="project" value="UniProtKB-KW"/>
</dbReference>
<dbReference type="OrthoDB" id="167398at2759"/>
<dbReference type="Pfam" id="PF08022">
    <property type="entry name" value="FAD_binding_8"/>
    <property type="match status" value="1"/>
</dbReference>
<dbReference type="EMBL" id="GG738926">
    <property type="protein sequence ID" value="EFC36729.1"/>
    <property type="molecule type" value="Genomic_DNA"/>
</dbReference>
<feature type="domain" description="DOMON" evidence="7">
    <location>
        <begin position="1"/>
        <end position="126"/>
    </location>
</feature>
<dbReference type="SUPFAM" id="SSF52343">
    <property type="entry name" value="Ferredoxin reductase-like, C-terminal NADP-linked domain"/>
    <property type="match status" value="1"/>
</dbReference>
<dbReference type="CDD" id="cd09631">
    <property type="entry name" value="DOMON_DOH"/>
    <property type="match status" value="1"/>
</dbReference>
<evidence type="ECO:0000313" key="9">
    <source>
        <dbReference type="Proteomes" id="UP000006671"/>
    </source>
</evidence>
<sequence length="665" mass="75586">MTLYWNVLKNPSDSTNHILEFGLICVNAGYCAIGFDHPLDKGMNSIDTMFAYTISGTAYLKDAYCKTKHVFPTIDELSGGTNDYLETNGGVIDGQYHYRWSRKVNTGDSQDATFKNSNVYVSWAYHTSLTSIGATHSEAGQNVQVNFLANSPTETYLSGMIYNSSSPYPTDSSNDSVVTKLIPYDFLGVSYINMFLDLTVGEMIVISVYWALMVIWFSYGVVNQADPFIPRKISSGYVQMIILNYIFLFIPVTRYNVLQALFGISFERSLKFHKWLGFMIFGFATGHGVTEFVSFRDNIPYMFSAEDQFPLFGIIAWLSLGLLLLFSFNPIRRKLYELFLVFHIPLTLVTVTFSIIHGEGWINLLPYMGFSIILMVIDWALRLIIGFGIPTKLTQISYDEDSEVTTCVFEKRFLTFFHDPNHAHYVFVYIPQVSIYQLHPMTISSSVKLENGNHQFICHIKRMEGGTWAAKLAQLAKSKKMVSEYYGVRVEGAYGNLSIPFFAKKNDQKRTIVFIVAGIGATPCNAILTALEDPKYNDPTPYKVYVNFTMRNEATLAQMSKIMQQKPNVECSFYVTGVKSVKKSIELMEKGQDNSEDKRFVRGSRPNYVEYLEKIKSQIIQSKSLEYVSVFACGPSKMMNAVHNAVWTCSDSSCRFELHKEEFEF</sequence>
<evidence type="ECO:0000256" key="3">
    <source>
        <dbReference type="ARBA" id="ARBA00022989"/>
    </source>
</evidence>
<organism evidence="9">
    <name type="scientific">Naegleria gruberi</name>
    <name type="common">Amoeba</name>
    <dbReference type="NCBI Taxonomy" id="5762"/>
    <lineage>
        <taxon>Eukaryota</taxon>
        <taxon>Discoba</taxon>
        <taxon>Heterolobosea</taxon>
        <taxon>Tetramitia</taxon>
        <taxon>Eutetramitia</taxon>
        <taxon>Vahlkampfiidae</taxon>
        <taxon>Naegleria</taxon>
    </lineage>
</organism>
<keyword evidence="3 6" id="KW-1133">Transmembrane helix</keyword>
<feature type="transmembrane region" description="Helical" evidence="6">
    <location>
        <begin position="234"/>
        <end position="252"/>
    </location>
</feature>
<feature type="transmembrane region" description="Helical" evidence="6">
    <location>
        <begin position="309"/>
        <end position="326"/>
    </location>
</feature>
<dbReference type="PANTHER" id="PTHR11972:SF69">
    <property type="entry name" value="FERRIC REDUCTION OXIDASE 6-RELATED"/>
    <property type="match status" value="1"/>
</dbReference>
<feature type="transmembrane region" description="Helical" evidence="6">
    <location>
        <begin position="272"/>
        <end position="289"/>
    </location>
</feature>
<comment type="subcellular location">
    <subcellularLocation>
        <location evidence="1">Membrane</location>
        <topology evidence="1">Multi-pass membrane protein</topology>
    </subcellularLocation>
</comment>
<dbReference type="CDD" id="cd06186">
    <property type="entry name" value="NOX_Duox_like_FAD_NADP"/>
    <property type="match status" value="1"/>
</dbReference>
<dbReference type="Proteomes" id="UP000006671">
    <property type="component" value="Unassembled WGS sequence"/>
</dbReference>
<proteinExistence type="predicted"/>
<feature type="transmembrane region" description="Helical" evidence="6">
    <location>
        <begin position="364"/>
        <end position="385"/>
    </location>
</feature>
<feature type="transmembrane region" description="Helical" evidence="6">
    <location>
        <begin position="203"/>
        <end position="222"/>
    </location>
</feature>